<evidence type="ECO:0000313" key="2">
    <source>
        <dbReference type="EMBL" id="KUO94787.1"/>
    </source>
</evidence>
<organism evidence="2 3">
    <name type="scientific">Ferroacidibacillus organovorans</name>
    <dbReference type="NCBI Taxonomy" id="1765683"/>
    <lineage>
        <taxon>Bacteria</taxon>
        <taxon>Bacillati</taxon>
        <taxon>Bacillota</taxon>
        <taxon>Bacilli</taxon>
        <taxon>Bacillales</taxon>
        <taxon>Alicyclobacillaceae</taxon>
        <taxon>Ferroacidibacillus</taxon>
    </lineage>
</organism>
<dbReference type="SUPFAM" id="SSF56112">
    <property type="entry name" value="Protein kinase-like (PK-like)"/>
    <property type="match status" value="1"/>
</dbReference>
<dbReference type="InterPro" id="IPR051678">
    <property type="entry name" value="AGP_Transferase"/>
</dbReference>
<dbReference type="Pfam" id="PF01636">
    <property type="entry name" value="APH"/>
    <property type="match status" value="1"/>
</dbReference>
<reference evidence="2 3" key="1">
    <citation type="submission" date="2015-12" db="EMBL/GenBank/DDBJ databases">
        <title>Draft genome sequence of Acidibacillus ferrooxidans ITV001, isolated from a chalcopyrite acid mine drainage site in Brazil.</title>
        <authorList>
            <person name="Dall'Agnol H."/>
            <person name="Nancucheo I."/>
            <person name="Johnson B."/>
            <person name="Oliveira R."/>
            <person name="Leite L."/>
            <person name="Pylro V."/>
            <person name="Nunes G.L."/>
            <person name="Tzotzos G."/>
            <person name="Fernandes G.R."/>
            <person name="Dutra J."/>
            <person name="Orellana S.C."/>
            <person name="Oliveira G."/>
        </authorList>
    </citation>
    <scope>NUCLEOTIDE SEQUENCE [LARGE SCALE GENOMIC DNA]</scope>
    <source>
        <strain evidence="3">ITV01</strain>
    </source>
</reference>
<protein>
    <recommendedName>
        <fullName evidence="1">Aminoglycoside phosphotransferase domain-containing protein</fullName>
    </recommendedName>
</protein>
<accession>A0A101XNQ0</accession>
<evidence type="ECO:0000313" key="3">
    <source>
        <dbReference type="Proteomes" id="UP000053557"/>
    </source>
</evidence>
<comment type="caution">
    <text evidence="2">The sequence shown here is derived from an EMBL/GenBank/DDBJ whole genome shotgun (WGS) entry which is preliminary data.</text>
</comment>
<feature type="domain" description="Aminoglycoside phosphotransferase" evidence="1">
    <location>
        <begin position="40"/>
        <end position="255"/>
    </location>
</feature>
<dbReference type="InterPro" id="IPR011009">
    <property type="entry name" value="Kinase-like_dom_sf"/>
</dbReference>
<dbReference type="EMBL" id="LPVJ01000070">
    <property type="protein sequence ID" value="KUO94787.1"/>
    <property type="molecule type" value="Genomic_DNA"/>
</dbReference>
<proteinExistence type="predicted"/>
<dbReference type="PANTHER" id="PTHR21310:SF15">
    <property type="entry name" value="AMINOGLYCOSIDE PHOSPHOTRANSFERASE DOMAIN-CONTAINING PROTEIN"/>
    <property type="match status" value="1"/>
</dbReference>
<gene>
    <name evidence="2" type="ORF">ATW55_10245</name>
</gene>
<dbReference type="Proteomes" id="UP000053557">
    <property type="component" value="Unassembled WGS sequence"/>
</dbReference>
<dbReference type="Gene3D" id="3.90.1200.10">
    <property type="match status" value="1"/>
</dbReference>
<dbReference type="OrthoDB" id="334783at2"/>
<dbReference type="RefSeq" id="WP_067719744.1">
    <property type="nucleotide sequence ID" value="NZ_LPVJ01000070.1"/>
</dbReference>
<name>A0A101XNQ0_9BACL</name>
<evidence type="ECO:0000259" key="1">
    <source>
        <dbReference type="Pfam" id="PF01636"/>
    </source>
</evidence>
<dbReference type="PANTHER" id="PTHR21310">
    <property type="entry name" value="AMINOGLYCOSIDE PHOSPHOTRANSFERASE-RELATED-RELATED"/>
    <property type="match status" value="1"/>
</dbReference>
<dbReference type="InterPro" id="IPR002575">
    <property type="entry name" value="Aminoglycoside_PTrfase"/>
</dbReference>
<keyword evidence="3" id="KW-1185">Reference proteome</keyword>
<sequence>MAKDIYLQPDAPDPIHSDDVVLALVRKHVPNAKSVTGVDESGGEARTYAIDEDVILKVQRPHQLRPRTSLEKEAFFLNQLAMDEHISVPRVLGYGREETIEYTVMTRMPGVAVVNTVLEENVRKQALFRLGQTLRRIHSLPQQPFVASNQFPGDYTFVDVAERFRDAFEGLIERISEKKIAWTLPFSPRFVADKAMAALPHSESRVALHSNPGPTHTFVDPKTGLFTGLIDFGDAYVSHPAWDLWRFHLPEDRQAILAGYTADKSVDDAFLGTWKMVMILSNLMAIAHQTKTRDEAESDLQEQMAELM</sequence>
<dbReference type="AlphaFoldDB" id="A0A101XNQ0"/>